<feature type="domain" description="ABC transmembrane type-1" evidence="8">
    <location>
        <begin position="58"/>
        <end position="275"/>
    </location>
</feature>
<dbReference type="Pfam" id="PF00528">
    <property type="entry name" value="BPD_transp_1"/>
    <property type="match status" value="1"/>
</dbReference>
<feature type="transmembrane region" description="Helical" evidence="7">
    <location>
        <begin position="54"/>
        <end position="84"/>
    </location>
</feature>
<evidence type="ECO:0000256" key="1">
    <source>
        <dbReference type="ARBA" id="ARBA00004651"/>
    </source>
</evidence>
<keyword evidence="2 7" id="KW-0813">Transport</keyword>
<feature type="transmembrane region" description="Helical" evidence="7">
    <location>
        <begin position="254"/>
        <end position="276"/>
    </location>
</feature>
<comment type="subcellular location">
    <subcellularLocation>
        <location evidence="1 7">Cell membrane</location>
        <topology evidence="1 7">Multi-pass membrane protein</topology>
    </subcellularLocation>
</comment>
<keyword evidence="4 7" id="KW-0812">Transmembrane</keyword>
<keyword evidence="3" id="KW-1003">Cell membrane</keyword>
<dbReference type="GO" id="GO:0055085">
    <property type="term" value="P:transmembrane transport"/>
    <property type="evidence" value="ECO:0007669"/>
    <property type="project" value="InterPro"/>
</dbReference>
<dbReference type="InterPro" id="IPR000515">
    <property type="entry name" value="MetI-like"/>
</dbReference>
<dbReference type="PROSITE" id="PS50928">
    <property type="entry name" value="ABC_TM1"/>
    <property type="match status" value="1"/>
</dbReference>
<keyword evidence="5 7" id="KW-1133">Transmembrane helix</keyword>
<reference evidence="9 10" key="1">
    <citation type="submission" date="2019-08" db="EMBL/GenBank/DDBJ databases">
        <title>In-depth cultivation of the pig gut microbiome towards novel bacterial diversity and tailored functional studies.</title>
        <authorList>
            <person name="Wylensek D."/>
            <person name="Hitch T.C.A."/>
            <person name="Clavel T."/>
        </authorList>
    </citation>
    <scope>NUCLEOTIDE SEQUENCE [LARGE SCALE GENOMIC DNA]</scope>
    <source>
        <strain evidence="9 10">WCA-380-WT-3A</strain>
    </source>
</reference>
<evidence type="ECO:0000256" key="6">
    <source>
        <dbReference type="ARBA" id="ARBA00023136"/>
    </source>
</evidence>
<evidence type="ECO:0000256" key="5">
    <source>
        <dbReference type="ARBA" id="ARBA00022989"/>
    </source>
</evidence>
<keyword evidence="6 7" id="KW-0472">Membrane</keyword>
<name>A0A7K0J4V1_9ACTN</name>
<evidence type="ECO:0000256" key="7">
    <source>
        <dbReference type="RuleBase" id="RU363032"/>
    </source>
</evidence>
<comment type="similarity">
    <text evidence="7">Belongs to the binding-protein-dependent transport system permease family.</text>
</comment>
<comment type="caution">
    <text evidence="9">The sequence shown here is derived from an EMBL/GenBank/DDBJ whole genome shotgun (WGS) entry which is preliminary data.</text>
</comment>
<evidence type="ECO:0000313" key="10">
    <source>
        <dbReference type="Proteomes" id="UP000466104"/>
    </source>
</evidence>
<dbReference type="PANTHER" id="PTHR43227">
    <property type="entry name" value="BLL4140 PROTEIN"/>
    <property type="match status" value="1"/>
</dbReference>
<dbReference type="AlphaFoldDB" id="A0A7K0J4V1"/>
<dbReference type="SUPFAM" id="SSF161098">
    <property type="entry name" value="MetI-like"/>
    <property type="match status" value="1"/>
</dbReference>
<organism evidence="9 10">
    <name type="scientific">Cutibacterium porci</name>
    <dbReference type="NCBI Taxonomy" id="2605781"/>
    <lineage>
        <taxon>Bacteria</taxon>
        <taxon>Bacillati</taxon>
        <taxon>Actinomycetota</taxon>
        <taxon>Actinomycetes</taxon>
        <taxon>Propionibacteriales</taxon>
        <taxon>Propionibacteriaceae</taxon>
        <taxon>Cutibacterium</taxon>
    </lineage>
</organism>
<accession>A0A7K0J4V1</accession>
<dbReference type="CDD" id="cd06261">
    <property type="entry name" value="TM_PBP2"/>
    <property type="match status" value="1"/>
</dbReference>
<sequence length="286" mass="30997">MAPGVIAVLVAVGYPMVKQFIMSFQKFGLAQQFGKPAPWVGLDNYKSILTDPYFWQVFGRSLAFCFVTAGLTMILSVLLAVVLLRAGGFGRGFLNNSLIIVWGMPLLASLTVWQWLIDPNYGPVNYVLTKLGAHADGYNWLSGSPWTFFTVASLVIIWASIPLATISIYAAMAQVPSEVIEAAGMDSATNAQITRYVLLPSAGTIVALMTVLEVIWDLRVFTQIYVLQQSGGVTTETNLLGTYVFQMGIAQGNYGVASALATVILLLTLLLSSGYIRMLFRQGDAA</sequence>
<evidence type="ECO:0000256" key="2">
    <source>
        <dbReference type="ARBA" id="ARBA00022448"/>
    </source>
</evidence>
<keyword evidence="10" id="KW-1185">Reference proteome</keyword>
<feature type="transmembrane region" description="Helical" evidence="7">
    <location>
        <begin position="96"/>
        <end position="116"/>
    </location>
</feature>
<dbReference type="PANTHER" id="PTHR43227:SF8">
    <property type="entry name" value="DIACETYLCHITOBIOSE UPTAKE SYSTEM PERMEASE PROTEIN DASB"/>
    <property type="match status" value="1"/>
</dbReference>
<dbReference type="Proteomes" id="UP000466104">
    <property type="component" value="Unassembled WGS sequence"/>
</dbReference>
<feature type="transmembrane region" description="Helical" evidence="7">
    <location>
        <begin position="193"/>
        <end position="216"/>
    </location>
</feature>
<evidence type="ECO:0000256" key="4">
    <source>
        <dbReference type="ARBA" id="ARBA00022692"/>
    </source>
</evidence>
<dbReference type="EMBL" id="VUMG01000001">
    <property type="protein sequence ID" value="MSS44943.1"/>
    <property type="molecule type" value="Genomic_DNA"/>
</dbReference>
<dbReference type="InterPro" id="IPR035906">
    <property type="entry name" value="MetI-like_sf"/>
</dbReference>
<dbReference type="Gene3D" id="1.10.3720.10">
    <property type="entry name" value="MetI-like"/>
    <property type="match status" value="1"/>
</dbReference>
<feature type="transmembrane region" description="Helical" evidence="7">
    <location>
        <begin position="146"/>
        <end position="172"/>
    </location>
</feature>
<evidence type="ECO:0000313" key="9">
    <source>
        <dbReference type="EMBL" id="MSS44943.1"/>
    </source>
</evidence>
<proteinExistence type="inferred from homology"/>
<dbReference type="GO" id="GO:0005886">
    <property type="term" value="C:plasma membrane"/>
    <property type="evidence" value="ECO:0007669"/>
    <property type="project" value="UniProtKB-SubCell"/>
</dbReference>
<protein>
    <submittedName>
        <fullName evidence="9">Sugar ABC transporter permease</fullName>
    </submittedName>
</protein>
<evidence type="ECO:0000259" key="8">
    <source>
        <dbReference type="PROSITE" id="PS50928"/>
    </source>
</evidence>
<gene>
    <name evidence="9" type="ORF">FYJ43_02520</name>
</gene>
<dbReference type="InterPro" id="IPR050809">
    <property type="entry name" value="UgpAE/MalFG_permease"/>
</dbReference>
<evidence type="ECO:0000256" key="3">
    <source>
        <dbReference type="ARBA" id="ARBA00022475"/>
    </source>
</evidence>